<proteinExistence type="predicted"/>
<sequence>MRTHTTFSRSGTWPHTLTFVMVSLVGCLLFIPPPALANRTLVVPISVATYTDAQSGFPTFVMKWDEGRQPDPLTLKWGRSQVPVRGAGMKSIQHAFQFAVERLTPSLHPTGTLSLSATFSGPLSAEGSTAEAALAIGFLALLKGDHLKQDITITGTLEDDGRIGEVSQVAEKTTAAARAGYHVLLVPRGQFYAPRVNRVSLTLESHVLVREVDTIEEAYEIMTGKKL</sequence>
<dbReference type="InterPro" id="IPR008269">
    <property type="entry name" value="Lon_proteolytic"/>
</dbReference>
<comment type="caution">
    <text evidence="2">The sequence shown here is derived from an EMBL/GenBank/DDBJ whole genome shotgun (WGS) entry which is preliminary data.</text>
</comment>
<protein>
    <submittedName>
        <fullName evidence="2">Lon proteolytic domain-containing protein</fullName>
    </submittedName>
</protein>
<name>A0ABM8R2Z8_9BACT</name>
<dbReference type="PROSITE" id="PS51257">
    <property type="entry name" value="PROKAR_LIPOPROTEIN"/>
    <property type="match status" value="1"/>
</dbReference>
<keyword evidence="3" id="KW-1185">Reference proteome</keyword>
<dbReference type="EMBL" id="CAJNBJ010000002">
    <property type="protein sequence ID" value="CAE6730107.1"/>
    <property type="molecule type" value="Genomic_DNA"/>
</dbReference>
<dbReference type="SUPFAM" id="SSF54211">
    <property type="entry name" value="Ribosomal protein S5 domain 2-like"/>
    <property type="match status" value="1"/>
</dbReference>
<evidence type="ECO:0000259" key="1">
    <source>
        <dbReference type="Pfam" id="PF05362"/>
    </source>
</evidence>
<evidence type="ECO:0000313" key="2">
    <source>
        <dbReference type="EMBL" id="CAE6730107.1"/>
    </source>
</evidence>
<dbReference type="Gene3D" id="3.30.230.10">
    <property type="match status" value="1"/>
</dbReference>
<dbReference type="Proteomes" id="UP000675880">
    <property type="component" value="Unassembled WGS sequence"/>
</dbReference>
<dbReference type="InterPro" id="IPR014721">
    <property type="entry name" value="Ribsml_uS5_D2-typ_fold_subgr"/>
</dbReference>
<feature type="domain" description="Lon proteolytic" evidence="1">
    <location>
        <begin position="121"/>
        <end position="219"/>
    </location>
</feature>
<evidence type="ECO:0000313" key="3">
    <source>
        <dbReference type="Proteomes" id="UP000675880"/>
    </source>
</evidence>
<dbReference type="Pfam" id="PF05362">
    <property type="entry name" value="Lon_C"/>
    <property type="match status" value="1"/>
</dbReference>
<dbReference type="RefSeq" id="WP_213041670.1">
    <property type="nucleotide sequence ID" value="NZ_CAJNBJ010000002.1"/>
</dbReference>
<accession>A0ABM8R2Z8</accession>
<reference evidence="2 3" key="1">
    <citation type="submission" date="2021-02" db="EMBL/GenBank/DDBJ databases">
        <authorList>
            <person name="Han P."/>
        </authorList>
    </citation>
    <scope>NUCLEOTIDE SEQUENCE [LARGE SCALE GENOMIC DNA]</scope>
    <source>
        <strain evidence="2">Candidatus Nitrospira sp. ZN2</strain>
    </source>
</reference>
<gene>
    <name evidence="2" type="ORF">NSPZN2_100319</name>
</gene>
<dbReference type="InterPro" id="IPR020568">
    <property type="entry name" value="Ribosomal_Su5_D2-typ_SF"/>
</dbReference>
<organism evidence="2 3">
    <name type="scientific">Nitrospira defluvii</name>
    <dbReference type="NCBI Taxonomy" id="330214"/>
    <lineage>
        <taxon>Bacteria</taxon>
        <taxon>Pseudomonadati</taxon>
        <taxon>Nitrospirota</taxon>
        <taxon>Nitrospiria</taxon>
        <taxon>Nitrospirales</taxon>
        <taxon>Nitrospiraceae</taxon>
        <taxon>Nitrospira</taxon>
    </lineage>
</organism>